<proteinExistence type="inferred from homology"/>
<keyword evidence="4" id="KW-0479">Metal-binding</keyword>
<dbReference type="InterPro" id="IPR002828">
    <property type="entry name" value="SurE-like_Pase/nucleotidase"/>
</dbReference>
<keyword evidence="5" id="KW-0378">Hydrolase</keyword>
<evidence type="ECO:0000256" key="1">
    <source>
        <dbReference type="ARBA" id="ARBA00000815"/>
    </source>
</evidence>
<keyword evidence="8" id="KW-1185">Reference proteome</keyword>
<organism evidence="7 8">
    <name type="scientific">Alsobacter metallidurans</name>
    <dbReference type="NCBI Taxonomy" id="340221"/>
    <lineage>
        <taxon>Bacteria</taxon>
        <taxon>Pseudomonadati</taxon>
        <taxon>Pseudomonadota</taxon>
        <taxon>Alphaproteobacteria</taxon>
        <taxon>Hyphomicrobiales</taxon>
        <taxon>Alsobacteraceae</taxon>
        <taxon>Alsobacter</taxon>
    </lineage>
</organism>
<dbReference type="InterPro" id="IPR036523">
    <property type="entry name" value="SurE-like_sf"/>
</dbReference>
<reference evidence="7" key="1">
    <citation type="journal article" date="2014" name="Int. J. Syst. Evol. Microbiol.">
        <title>Complete genome sequence of Corynebacterium casei LMG S-19264T (=DSM 44701T), isolated from a smear-ripened cheese.</title>
        <authorList>
            <consortium name="US DOE Joint Genome Institute (JGI-PGF)"/>
            <person name="Walter F."/>
            <person name="Albersmeier A."/>
            <person name="Kalinowski J."/>
            <person name="Ruckert C."/>
        </authorList>
    </citation>
    <scope>NUCLEOTIDE SEQUENCE</scope>
    <source>
        <strain evidence="7">CGMCC 1.12214</strain>
    </source>
</reference>
<dbReference type="AlphaFoldDB" id="A0A917MHD6"/>
<evidence type="ECO:0000313" key="8">
    <source>
        <dbReference type="Proteomes" id="UP000603912"/>
    </source>
</evidence>
<dbReference type="GO" id="GO:0046872">
    <property type="term" value="F:metal ion binding"/>
    <property type="evidence" value="ECO:0007669"/>
    <property type="project" value="UniProtKB-KW"/>
</dbReference>
<dbReference type="Pfam" id="PF01975">
    <property type="entry name" value="SurE"/>
    <property type="match status" value="1"/>
</dbReference>
<name>A0A917MHD6_9HYPH</name>
<dbReference type="PANTHER" id="PTHR30457">
    <property type="entry name" value="5'-NUCLEOTIDASE SURE"/>
    <property type="match status" value="1"/>
</dbReference>
<feature type="domain" description="Survival protein SurE-like phosphatase/nucleotidase" evidence="6">
    <location>
        <begin position="3"/>
        <end position="175"/>
    </location>
</feature>
<dbReference type="InterPro" id="IPR030048">
    <property type="entry name" value="SurE"/>
</dbReference>
<dbReference type="Gene3D" id="3.40.1210.10">
    <property type="entry name" value="Survival protein SurE-like phosphatase/nucleotidase"/>
    <property type="match status" value="1"/>
</dbReference>
<comment type="catalytic activity">
    <reaction evidence="1">
        <text>a ribonucleoside 5'-phosphate + H2O = a ribonucleoside + phosphate</text>
        <dbReference type="Rhea" id="RHEA:12484"/>
        <dbReference type="ChEBI" id="CHEBI:15377"/>
        <dbReference type="ChEBI" id="CHEBI:18254"/>
        <dbReference type="ChEBI" id="CHEBI:43474"/>
        <dbReference type="ChEBI" id="CHEBI:58043"/>
        <dbReference type="EC" id="3.1.3.5"/>
    </reaction>
</comment>
<comment type="similarity">
    <text evidence="2">Belongs to the SurE nucleotidase family.</text>
</comment>
<evidence type="ECO:0000256" key="3">
    <source>
        <dbReference type="ARBA" id="ARBA00012643"/>
    </source>
</evidence>
<dbReference type="GO" id="GO:0008253">
    <property type="term" value="F:5'-nucleotidase activity"/>
    <property type="evidence" value="ECO:0007669"/>
    <property type="project" value="UniProtKB-EC"/>
</dbReference>
<dbReference type="SUPFAM" id="SSF64167">
    <property type="entry name" value="SurE-like"/>
    <property type="match status" value="1"/>
</dbReference>
<evidence type="ECO:0000256" key="2">
    <source>
        <dbReference type="ARBA" id="ARBA00011062"/>
    </source>
</evidence>
<reference evidence="7" key="2">
    <citation type="submission" date="2020-09" db="EMBL/GenBank/DDBJ databases">
        <authorList>
            <person name="Sun Q."/>
            <person name="Zhou Y."/>
        </authorList>
    </citation>
    <scope>NUCLEOTIDE SEQUENCE</scope>
    <source>
        <strain evidence="7">CGMCC 1.12214</strain>
    </source>
</reference>
<evidence type="ECO:0000256" key="5">
    <source>
        <dbReference type="ARBA" id="ARBA00022801"/>
    </source>
</evidence>
<protein>
    <recommendedName>
        <fullName evidence="3">5'-nucleotidase</fullName>
        <ecNumber evidence="3">3.1.3.5</ecNumber>
    </recommendedName>
</protein>
<evidence type="ECO:0000256" key="4">
    <source>
        <dbReference type="ARBA" id="ARBA00022723"/>
    </source>
</evidence>
<comment type="caution">
    <text evidence="7">The sequence shown here is derived from an EMBL/GenBank/DDBJ whole genome shotgun (WGS) entry which is preliminary data.</text>
</comment>
<dbReference type="Proteomes" id="UP000603912">
    <property type="component" value="Unassembled WGS sequence"/>
</dbReference>
<dbReference type="EC" id="3.1.3.5" evidence="3"/>
<dbReference type="RefSeq" id="WP_188517192.1">
    <property type="nucleotide sequence ID" value="NZ_BMES01000001.1"/>
</dbReference>
<gene>
    <name evidence="7" type="primary">surE</name>
    <name evidence="7" type="ORF">GCM10007036_16860</name>
</gene>
<sequence>MRILLCNDDGYGSPGLEALIAAAGTLSTDIWVVAPDGKRTAGSHALTLGRPLHLTERAPQRFSCTGTPADSVAVAMSHLFAAAGRPDLVLSGVNDSRNVGEDMMYSGTIGIAREAAFWGLPAIAFSSDGAPDLTAAGRAWIAGLIRRLFESRAAWASPGHWLSFNLPANLPAPFKPVERIGSNKIGVRCDVVEQGGPTTTLIMPRGRQRTSEPGDENDLLSQGFAIYALQSWRAASVKSAELAAVIG</sequence>
<evidence type="ECO:0000313" key="7">
    <source>
        <dbReference type="EMBL" id="GGH16283.1"/>
    </source>
</evidence>
<evidence type="ECO:0000259" key="6">
    <source>
        <dbReference type="Pfam" id="PF01975"/>
    </source>
</evidence>
<accession>A0A917MHD6</accession>
<dbReference type="EMBL" id="BMES01000001">
    <property type="protein sequence ID" value="GGH16283.1"/>
    <property type="molecule type" value="Genomic_DNA"/>
</dbReference>
<dbReference type="PANTHER" id="PTHR30457:SF0">
    <property type="entry name" value="PHOSPHATASE, PUTATIVE (AFU_ORTHOLOGUE AFUA_4G01070)-RELATED"/>
    <property type="match status" value="1"/>
</dbReference>